<dbReference type="InterPro" id="IPR036770">
    <property type="entry name" value="Ankyrin_rpt-contain_sf"/>
</dbReference>
<feature type="repeat" description="ANK" evidence="1">
    <location>
        <begin position="184"/>
        <end position="216"/>
    </location>
</feature>
<dbReference type="InterPro" id="IPR000210">
    <property type="entry name" value="BTB/POZ_dom"/>
</dbReference>
<dbReference type="SUPFAM" id="SSF54695">
    <property type="entry name" value="POZ domain"/>
    <property type="match status" value="1"/>
</dbReference>
<dbReference type="PROSITE" id="PS50088">
    <property type="entry name" value="ANK_REPEAT"/>
    <property type="match status" value="1"/>
</dbReference>
<dbReference type="InterPro" id="IPR002110">
    <property type="entry name" value="Ankyrin_rpt"/>
</dbReference>
<dbReference type="SMART" id="SM00248">
    <property type="entry name" value="ANK"/>
    <property type="match status" value="1"/>
</dbReference>
<dbReference type="Pfam" id="PF00651">
    <property type="entry name" value="BTB"/>
    <property type="match status" value="1"/>
</dbReference>
<dbReference type="PROSITE" id="PS50297">
    <property type="entry name" value="ANK_REP_REGION"/>
    <property type="match status" value="1"/>
</dbReference>
<accession>W2TXB5</accession>
<dbReference type="EMBL" id="KI657690">
    <property type="protein sequence ID" value="ETN85672.1"/>
    <property type="molecule type" value="Genomic_DNA"/>
</dbReference>
<dbReference type="AlphaFoldDB" id="W2TXB5"/>
<evidence type="ECO:0000259" key="2">
    <source>
        <dbReference type="PROSITE" id="PS50097"/>
    </source>
</evidence>
<keyword evidence="1" id="KW-0040">ANK repeat</keyword>
<dbReference type="OrthoDB" id="5863860at2759"/>
<keyword evidence="4" id="KW-1185">Reference proteome</keyword>
<dbReference type="Proteomes" id="UP000053676">
    <property type="component" value="Unassembled WGS sequence"/>
</dbReference>
<sequence length="223" mass="25298">MGSLSDLDLLREEHLKLQSKYEQLQQHYGFLQAKVDPGQSPEISSLAGELFATMKNLFEHHTFSDIVIHVGGRDVKCHKFLLMTRSHHWNDLESCDSIEISDSSIEAFEVVYRWMYTDTLPQSKLSDNLLQEVCRIAFRYHFSGLQARCVQLLKSRVDVNNCISLYDFADIENVFTLVNVLDQTGLSPLELALTTGHINMANQLLSKNANCNAVDESGKSILM</sequence>
<dbReference type="Gene3D" id="1.25.40.20">
    <property type="entry name" value="Ankyrin repeat-containing domain"/>
    <property type="match status" value="1"/>
</dbReference>
<gene>
    <name evidence="3" type="ORF">NECAME_06291</name>
</gene>
<dbReference type="Gene3D" id="3.30.710.10">
    <property type="entry name" value="Potassium Channel Kv1.1, Chain A"/>
    <property type="match status" value="1"/>
</dbReference>
<feature type="domain" description="BTB" evidence="2">
    <location>
        <begin position="64"/>
        <end position="124"/>
    </location>
</feature>
<evidence type="ECO:0000313" key="4">
    <source>
        <dbReference type="Proteomes" id="UP000053676"/>
    </source>
</evidence>
<dbReference type="SMART" id="SM00225">
    <property type="entry name" value="BTB"/>
    <property type="match status" value="1"/>
</dbReference>
<dbReference type="PANTHER" id="PTHR24413">
    <property type="entry name" value="SPECKLE-TYPE POZ PROTEIN"/>
    <property type="match status" value="1"/>
</dbReference>
<evidence type="ECO:0000313" key="3">
    <source>
        <dbReference type="EMBL" id="ETN85672.1"/>
    </source>
</evidence>
<organism evidence="3 4">
    <name type="scientific">Necator americanus</name>
    <name type="common">Human hookworm</name>
    <dbReference type="NCBI Taxonomy" id="51031"/>
    <lineage>
        <taxon>Eukaryota</taxon>
        <taxon>Metazoa</taxon>
        <taxon>Ecdysozoa</taxon>
        <taxon>Nematoda</taxon>
        <taxon>Chromadorea</taxon>
        <taxon>Rhabditida</taxon>
        <taxon>Rhabditina</taxon>
        <taxon>Rhabditomorpha</taxon>
        <taxon>Strongyloidea</taxon>
        <taxon>Ancylostomatidae</taxon>
        <taxon>Bunostominae</taxon>
        <taxon>Necator</taxon>
    </lineage>
</organism>
<reference evidence="4" key="1">
    <citation type="journal article" date="2014" name="Nat. Genet.">
        <title>Genome of the human hookworm Necator americanus.</title>
        <authorList>
            <person name="Tang Y.T."/>
            <person name="Gao X."/>
            <person name="Rosa B.A."/>
            <person name="Abubucker S."/>
            <person name="Hallsworth-Pepin K."/>
            <person name="Martin J."/>
            <person name="Tyagi R."/>
            <person name="Heizer E."/>
            <person name="Zhang X."/>
            <person name="Bhonagiri-Palsikar V."/>
            <person name="Minx P."/>
            <person name="Warren W.C."/>
            <person name="Wang Q."/>
            <person name="Zhan B."/>
            <person name="Hotez P.J."/>
            <person name="Sternberg P.W."/>
            <person name="Dougall A."/>
            <person name="Gaze S.T."/>
            <person name="Mulvenna J."/>
            <person name="Sotillo J."/>
            <person name="Ranganathan S."/>
            <person name="Rabelo E.M."/>
            <person name="Wilson R.K."/>
            <person name="Felgner P.L."/>
            <person name="Bethony J."/>
            <person name="Hawdon J.M."/>
            <person name="Gasser R.B."/>
            <person name="Loukas A."/>
            <person name="Mitreva M."/>
        </authorList>
    </citation>
    <scope>NUCLEOTIDE SEQUENCE [LARGE SCALE GENOMIC DNA]</scope>
</reference>
<proteinExistence type="predicted"/>
<evidence type="ECO:0000256" key="1">
    <source>
        <dbReference type="PROSITE-ProRule" id="PRU00023"/>
    </source>
</evidence>
<dbReference type="PROSITE" id="PS50097">
    <property type="entry name" value="BTB"/>
    <property type="match status" value="1"/>
</dbReference>
<name>W2TXB5_NECAM</name>
<dbReference type="SUPFAM" id="SSF48403">
    <property type="entry name" value="Ankyrin repeat"/>
    <property type="match status" value="1"/>
</dbReference>
<dbReference type="InterPro" id="IPR011333">
    <property type="entry name" value="SKP1/BTB/POZ_sf"/>
</dbReference>
<protein>
    <submittedName>
        <fullName evidence="3">BTB/POZ domain protein</fullName>
    </submittedName>
</protein>
<dbReference type="KEGG" id="nai:NECAME_06291"/>
<dbReference type="STRING" id="51031.W2TXB5"/>